<comment type="caution">
    <text evidence="1">The sequence shown here is derived from an EMBL/GenBank/DDBJ whole genome shotgun (WGS) entry which is preliminary data.</text>
</comment>
<gene>
    <name evidence="1" type="ORF">V6N12_020289</name>
</gene>
<sequence>MAAPAPRVALPRRFAWQPNAHEAPWLCLLAPSAAPARSLGPWRLPLPGVRCQGPLCCLSLCCQGTPSWLCVHCPWWFPQPGVRCLRPTVLSSAPTLPWPLVLACARPLPWLATSGPSVASVCRSLVFKL</sequence>
<dbReference type="Proteomes" id="UP001472677">
    <property type="component" value="Unassembled WGS sequence"/>
</dbReference>
<evidence type="ECO:0000313" key="1">
    <source>
        <dbReference type="EMBL" id="KAK8510749.1"/>
    </source>
</evidence>
<keyword evidence="2" id="KW-1185">Reference proteome</keyword>
<reference evidence="1 2" key="1">
    <citation type="journal article" date="2024" name="G3 (Bethesda)">
        <title>Genome assembly of Hibiscus sabdariffa L. provides insights into metabolisms of medicinal natural products.</title>
        <authorList>
            <person name="Kim T."/>
        </authorList>
    </citation>
    <scope>NUCLEOTIDE SEQUENCE [LARGE SCALE GENOMIC DNA]</scope>
    <source>
        <strain evidence="1">TK-2024</strain>
        <tissue evidence="1">Old leaves</tissue>
    </source>
</reference>
<protein>
    <submittedName>
        <fullName evidence="1">Uncharacterized protein</fullName>
    </submittedName>
</protein>
<proteinExistence type="predicted"/>
<dbReference type="EMBL" id="JBBPBM010000082">
    <property type="protein sequence ID" value="KAK8510749.1"/>
    <property type="molecule type" value="Genomic_DNA"/>
</dbReference>
<organism evidence="1 2">
    <name type="scientific">Hibiscus sabdariffa</name>
    <name type="common">roselle</name>
    <dbReference type="NCBI Taxonomy" id="183260"/>
    <lineage>
        <taxon>Eukaryota</taxon>
        <taxon>Viridiplantae</taxon>
        <taxon>Streptophyta</taxon>
        <taxon>Embryophyta</taxon>
        <taxon>Tracheophyta</taxon>
        <taxon>Spermatophyta</taxon>
        <taxon>Magnoliopsida</taxon>
        <taxon>eudicotyledons</taxon>
        <taxon>Gunneridae</taxon>
        <taxon>Pentapetalae</taxon>
        <taxon>rosids</taxon>
        <taxon>malvids</taxon>
        <taxon>Malvales</taxon>
        <taxon>Malvaceae</taxon>
        <taxon>Malvoideae</taxon>
        <taxon>Hibiscus</taxon>
    </lineage>
</organism>
<evidence type="ECO:0000313" key="2">
    <source>
        <dbReference type="Proteomes" id="UP001472677"/>
    </source>
</evidence>
<accession>A0ABR2BUE3</accession>
<name>A0ABR2BUE3_9ROSI</name>